<dbReference type="InterPro" id="IPR010998">
    <property type="entry name" value="Integrase_recombinase_N"/>
</dbReference>
<dbReference type="PANTHER" id="PTHR30349:SF94">
    <property type="entry name" value="INTEGRASE_RECOMBINASE HI_1414-RELATED"/>
    <property type="match status" value="1"/>
</dbReference>
<dbReference type="EMBL" id="BPQJ01000039">
    <property type="protein sequence ID" value="GJD65388.1"/>
    <property type="molecule type" value="Genomic_DNA"/>
</dbReference>
<keyword evidence="3" id="KW-0233">DNA recombination</keyword>
<evidence type="ECO:0000256" key="1">
    <source>
        <dbReference type="ARBA" id="ARBA00022908"/>
    </source>
</evidence>
<feature type="domain" description="Tyr recombinase" evidence="4">
    <location>
        <begin position="140"/>
        <end position="309"/>
    </location>
</feature>
<evidence type="ECO:0000313" key="6">
    <source>
        <dbReference type="Proteomes" id="UP001055286"/>
    </source>
</evidence>
<name>A0AA37HGE4_9HYPH</name>
<dbReference type="GO" id="GO:0003677">
    <property type="term" value="F:DNA binding"/>
    <property type="evidence" value="ECO:0007669"/>
    <property type="project" value="UniProtKB-KW"/>
</dbReference>
<dbReference type="Pfam" id="PF00589">
    <property type="entry name" value="Phage_integrase"/>
    <property type="match status" value="1"/>
</dbReference>
<keyword evidence="1" id="KW-0229">DNA integration</keyword>
<dbReference type="RefSeq" id="WP_238192904.1">
    <property type="nucleotide sequence ID" value="NZ_BPQJ01000039.1"/>
</dbReference>
<reference evidence="5" key="2">
    <citation type="submission" date="2021-08" db="EMBL/GenBank/DDBJ databases">
        <authorList>
            <person name="Tani A."/>
            <person name="Ola A."/>
            <person name="Ogura Y."/>
            <person name="Katsura K."/>
            <person name="Hayashi T."/>
        </authorList>
    </citation>
    <scope>NUCLEOTIDE SEQUENCE</scope>
    <source>
        <strain evidence="5">JCM 32048</strain>
    </source>
</reference>
<evidence type="ECO:0000313" key="5">
    <source>
        <dbReference type="EMBL" id="GJD65388.1"/>
    </source>
</evidence>
<dbReference type="SUPFAM" id="SSF56349">
    <property type="entry name" value="DNA breaking-rejoining enzymes"/>
    <property type="match status" value="1"/>
</dbReference>
<dbReference type="GO" id="GO:0006310">
    <property type="term" value="P:DNA recombination"/>
    <property type="evidence" value="ECO:0007669"/>
    <property type="project" value="UniProtKB-KW"/>
</dbReference>
<comment type="caution">
    <text evidence="5">The sequence shown here is derived from an EMBL/GenBank/DDBJ whole genome shotgun (WGS) entry which is preliminary data.</text>
</comment>
<gene>
    <name evidence="5" type="primary">xerC_6</name>
    <name evidence="5" type="ORF">MPEAHAMD_5576</name>
</gene>
<dbReference type="PANTHER" id="PTHR30349">
    <property type="entry name" value="PHAGE INTEGRASE-RELATED"/>
    <property type="match status" value="1"/>
</dbReference>
<evidence type="ECO:0000256" key="2">
    <source>
        <dbReference type="ARBA" id="ARBA00023125"/>
    </source>
</evidence>
<dbReference type="PROSITE" id="PS51898">
    <property type="entry name" value="TYR_RECOMBINASE"/>
    <property type="match status" value="1"/>
</dbReference>
<dbReference type="InterPro" id="IPR050090">
    <property type="entry name" value="Tyrosine_recombinase_XerCD"/>
</dbReference>
<dbReference type="Gene3D" id="1.10.443.10">
    <property type="entry name" value="Intergrase catalytic core"/>
    <property type="match status" value="1"/>
</dbReference>
<evidence type="ECO:0000256" key="3">
    <source>
        <dbReference type="ARBA" id="ARBA00023172"/>
    </source>
</evidence>
<dbReference type="CDD" id="cd00796">
    <property type="entry name" value="INT_Rci_Hp1_C"/>
    <property type="match status" value="1"/>
</dbReference>
<reference evidence="5" key="1">
    <citation type="journal article" date="2016" name="Front. Microbiol.">
        <title>Genome Sequence of the Piezophilic, Mesophilic Sulfate-Reducing Bacterium Desulfovibrio indicus J2T.</title>
        <authorList>
            <person name="Cao J."/>
            <person name="Maignien L."/>
            <person name="Shao Z."/>
            <person name="Alain K."/>
            <person name="Jebbar M."/>
        </authorList>
    </citation>
    <scope>NUCLEOTIDE SEQUENCE</scope>
    <source>
        <strain evidence="5">JCM 32048</strain>
    </source>
</reference>
<accession>A0AA37HGE4</accession>
<keyword evidence="2" id="KW-0238">DNA-binding</keyword>
<dbReference type="Proteomes" id="UP001055286">
    <property type="component" value="Unassembled WGS sequence"/>
</dbReference>
<dbReference type="InterPro" id="IPR002104">
    <property type="entry name" value="Integrase_catalytic"/>
</dbReference>
<dbReference type="InterPro" id="IPR013762">
    <property type="entry name" value="Integrase-like_cat_sf"/>
</dbReference>
<proteinExistence type="predicted"/>
<evidence type="ECO:0000259" key="4">
    <source>
        <dbReference type="PROSITE" id="PS51898"/>
    </source>
</evidence>
<dbReference type="GO" id="GO:0015074">
    <property type="term" value="P:DNA integration"/>
    <property type="evidence" value="ECO:0007669"/>
    <property type="project" value="UniProtKB-KW"/>
</dbReference>
<protein>
    <submittedName>
        <fullName evidence="5">Tyrosine recombinase XerC</fullName>
    </submittedName>
</protein>
<sequence length="315" mass="36332">MVTRTFASKSDAQAWARQIETEADRRGLPTDRKALDRMTVGDILARYRDTVTPTKRGAVREGMAIRVLMKHGLAKVPLSSLTVAKVAAHRDLRLKTVKPASINRELALYSHAFEVARKVWDIPISENPFALVTKPKVADERSRRLETGEWEMLREACRRSRNPHLLPMVEFGLETAMRRGEVLRLRWRDIDWTRRTLHIPKAKNGHPRTIPLTSRALSLLRELKPAEVVLDEVVFPTTEDAVKMAWRRAMGRVSLPDFRYHDLRHEAVSRFFEMGLSIPEVALISGHRDTRMLMRYTHLRPEIIADKLQNMPRST</sequence>
<dbReference type="InterPro" id="IPR011010">
    <property type="entry name" value="DNA_brk_join_enz"/>
</dbReference>
<dbReference type="AlphaFoldDB" id="A0AA37HGE4"/>
<keyword evidence="6" id="KW-1185">Reference proteome</keyword>
<dbReference type="Gene3D" id="1.10.150.130">
    <property type="match status" value="1"/>
</dbReference>
<organism evidence="5 6">
    <name type="scientific">Methylobacterium frigidaeris</name>
    <dbReference type="NCBI Taxonomy" id="2038277"/>
    <lineage>
        <taxon>Bacteria</taxon>
        <taxon>Pseudomonadati</taxon>
        <taxon>Pseudomonadota</taxon>
        <taxon>Alphaproteobacteria</taxon>
        <taxon>Hyphomicrobiales</taxon>
        <taxon>Methylobacteriaceae</taxon>
        <taxon>Methylobacterium</taxon>
    </lineage>
</organism>